<dbReference type="Gene3D" id="2.30.36.70">
    <property type="entry name" value="Actin, Chain A, domain 2"/>
    <property type="match status" value="1"/>
</dbReference>
<gene>
    <name evidence="9" type="ORF">DB88DRAFT_498454</name>
</gene>
<comment type="subunit">
    <text evidence="6">Component of the SWR1 chromatin remodeling complex.</text>
</comment>
<name>A0AAD9CU43_PAPLA</name>
<dbReference type="GO" id="GO:0005737">
    <property type="term" value="C:cytoplasm"/>
    <property type="evidence" value="ECO:0007669"/>
    <property type="project" value="UniProtKB-SubCell"/>
</dbReference>
<dbReference type="Proteomes" id="UP001182556">
    <property type="component" value="Unassembled WGS sequence"/>
</dbReference>
<dbReference type="CDD" id="cd10210">
    <property type="entry name" value="ASKHA_NBD_Arp6"/>
    <property type="match status" value="1"/>
</dbReference>
<dbReference type="PANTHER" id="PTHR11937">
    <property type="entry name" value="ACTIN"/>
    <property type="match status" value="1"/>
</dbReference>
<evidence type="ECO:0000313" key="9">
    <source>
        <dbReference type="EMBL" id="KAK1921577.1"/>
    </source>
</evidence>
<protein>
    <recommendedName>
        <fullName evidence="3">Actin-like protein ARP6</fullName>
    </recommendedName>
    <alternativeName>
        <fullName evidence="7">Actin-like protein arp6</fullName>
    </alternativeName>
</protein>
<comment type="subcellular location">
    <subcellularLocation>
        <location evidence="1">Cytoplasm</location>
    </subcellularLocation>
</comment>
<dbReference type="FunFam" id="3.90.640.10:FF:000014">
    <property type="entry name" value="Putative actin-related protein 6"/>
    <property type="match status" value="1"/>
</dbReference>
<evidence type="ECO:0000256" key="5">
    <source>
        <dbReference type="ARBA" id="ARBA00025222"/>
    </source>
</evidence>
<dbReference type="AlphaFoldDB" id="A0AAD9CU43"/>
<evidence type="ECO:0000256" key="4">
    <source>
        <dbReference type="ARBA" id="ARBA00022490"/>
    </source>
</evidence>
<proteinExistence type="inferred from homology"/>
<dbReference type="InterPro" id="IPR043129">
    <property type="entry name" value="ATPase_NBD"/>
</dbReference>
<dbReference type="Gene3D" id="3.90.640.10">
    <property type="entry name" value="Actin, Chain A, domain 4"/>
    <property type="match status" value="1"/>
</dbReference>
<sequence>MTTPGILILDNGAYTIKAGLANDEEWDQPKLFPNSIVRSKIEKKVFVGDEIESCRDYSGLAYRRPFERGMLVNWDAEKIIWDRLFSPEVMNINPTETSLLVTEPYFNLPNIAETYDQMIFEEWEFNSYFRATPASLIPYGGLFGDDGPPPQCLIAVDVGYSYSHVLPIRDGQIVWEHVKRIDIGGKFLTNHLKHLISFRQWNMIDQTYVVNAVREACGYVSLDYNGDLEAVKRNPKKNGIVQEYVLPDFSPKSTSRTGFIRSGPNAAPPPADENPVPPKKVSADGEEEQVLYMGNERFIGSELLFNPSDIGLKQTGLPETIAFVIQRMPEELRGMFWANIGLFGGLGMIENLGERLERDLRALCPVDFEVGIFEAFDPASQAYLAAQSLASSELYLETFPVTRAEYLEHGSSICRQKFGGPAYNINPPGFTSGDVNMDMDDDERERRYALGLESKQGGRKGKRKEEEEVTSGNWGGRRRRAMAGGM</sequence>
<accession>A0AAD9CU43</accession>
<keyword evidence="4" id="KW-0963">Cytoplasm</keyword>
<evidence type="ECO:0000256" key="3">
    <source>
        <dbReference type="ARBA" id="ARBA00018633"/>
    </source>
</evidence>
<feature type="region of interest" description="Disordered" evidence="8">
    <location>
        <begin position="252"/>
        <end position="281"/>
    </location>
</feature>
<dbReference type="Gene3D" id="3.30.420.40">
    <property type="match status" value="2"/>
</dbReference>
<comment type="function">
    <text evidence="5">Component of the SWR1 complex which mediates the ATP-dependent exchange of histone H2A for the H2A variant HZT1 leading to transcriptional regulation of selected genes by chromatin remodeling. Involved in chromosome stability.</text>
</comment>
<organism evidence="9 10">
    <name type="scientific">Papiliotrema laurentii</name>
    <name type="common">Cryptococcus laurentii</name>
    <dbReference type="NCBI Taxonomy" id="5418"/>
    <lineage>
        <taxon>Eukaryota</taxon>
        <taxon>Fungi</taxon>
        <taxon>Dikarya</taxon>
        <taxon>Basidiomycota</taxon>
        <taxon>Agaricomycotina</taxon>
        <taxon>Tremellomycetes</taxon>
        <taxon>Tremellales</taxon>
        <taxon>Rhynchogastremaceae</taxon>
        <taxon>Papiliotrema</taxon>
    </lineage>
</organism>
<dbReference type="Pfam" id="PF00022">
    <property type="entry name" value="Actin"/>
    <property type="match status" value="1"/>
</dbReference>
<evidence type="ECO:0000256" key="6">
    <source>
        <dbReference type="ARBA" id="ARBA00063309"/>
    </source>
</evidence>
<dbReference type="GO" id="GO:0005634">
    <property type="term" value="C:nucleus"/>
    <property type="evidence" value="ECO:0007669"/>
    <property type="project" value="UniProtKB-ARBA"/>
</dbReference>
<evidence type="ECO:0000256" key="7">
    <source>
        <dbReference type="ARBA" id="ARBA00073820"/>
    </source>
</evidence>
<evidence type="ECO:0000256" key="2">
    <source>
        <dbReference type="ARBA" id="ARBA00005665"/>
    </source>
</evidence>
<dbReference type="InterPro" id="IPR004000">
    <property type="entry name" value="Actin"/>
</dbReference>
<feature type="compositionally biased region" description="Basic residues" evidence="8">
    <location>
        <begin position="476"/>
        <end position="486"/>
    </location>
</feature>
<dbReference type="EMBL" id="JAODAN010000010">
    <property type="protein sequence ID" value="KAK1921577.1"/>
    <property type="molecule type" value="Genomic_DNA"/>
</dbReference>
<evidence type="ECO:0000313" key="10">
    <source>
        <dbReference type="Proteomes" id="UP001182556"/>
    </source>
</evidence>
<comment type="caution">
    <text evidence="9">The sequence shown here is derived from an EMBL/GenBank/DDBJ whole genome shotgun (WGS) entry which is preliminary data.</text>
</comment>
<evidence type="ECO:0000256" key="1">
    <source>
        <dbReference type="ARBA" id="ARBA00004496"/>
    </source>
</evidence>
<dbReference type="SUPFAM" id="SSF53067">
    <property type="entry name" value="Actin-like ATPase domain"/>
    <property type="match status" value="2"/>
</dbReference>
<feature type="compositionally biased region" description="Pro residues" evidence="8">
    <location>
        <begin position="266"/>
        <end position="278"/>
    </location>
</feature>
<reference evidence="9" key="1">
    <citation type="submission" date="2023-02" db="EMBL/GenBank/DDBJ databases">
        <title>Identification and recombinant expression of a fungal hydrolase from Papiliotrema laurentii that hydrolyzes apple cutin and clears colloidal polyester polyurethane.</title>
        <authorList>
            <consortium name="DOE Joint Genome Institute"/>
            <person name="Roman V.A."/>
            <person name="Bojanowski C."/>
            <person name="Crable B.R."/>
            <person name="Wagner D.N."/>
            <person name="Hung C.S."/>
            <person name="Nadeau L.J."/>
            <person name="Schratz L."/>
            <person name="Haridas S."/>
            <person name="Pangilinan J."/>
            <person name="Lipzen A."/>
            <person name="Na H."/>
            <person name="Yan M."/>
            <person name="Ng V."/>
            <person name="Grigoriev I.V."/>
            <person name="Spatafora J.W."/>
            <person name="Barlow D."/>
            <person name="Biffinger J."/>
            <person name="Kelley-Loughnane N."/>
            <person name="Varaljay V.A."/>
            <person name="Crookes-Goodson W.J."/>
        </authorList>
    </citation>
    <scope>NUCLEOTIDE SEQUENCE</scope>
    <source>
        <strain evidence="9">5307AH</strain>
    </source>
</reference>
<feature type="region of interest" description="Disordered" evidence="8">
    <location>
        <begin position="450"/>
        <end position="486"/>
    </location>
</feature>
<dbReference type="SMART" id="SM00268">
    <property type="entry name" value="ACTIN"/>
    <property type="match status" value="1"/>
</dbReference>
<comment type="similarity">
    <text evidence="2">Belongs to the actin family. ARP6 subfamily.</text>
</comment>
<evidence type="ECO:0000256" key="8">
    <source>
        <dbReference type="SAM" id="MobiDB-lite"/>
    </source>
</evidence>
<keyword evidence="10" id="KW-1185">Reference proteome</keyword>